<protein>
    <submittedName>
        <fullName evidence="1">Uncharacterized protein</fullName>
    </submittedName>
</protein>
<sequence>MAEFTEMEMIARLPKPGLPLLPDVLKSLKCTIKFPQTQNWHTKKSPKNIKPIHQHTKKLIIFSPGTAFESLQGTHILLYLNLSRIGKTRSEFSAPAGFRTRNLLVSNQCS</sequence>
<dbReference type="EMBL" id="HBUF01334968">
    <property type="protein sequence ID" value="CAG6697846.1"/>
    <property type="molecule type" value="Transcribed_RNA"/>
</dbReference>
<dbReference type="AlphaFoldDB" id="A0A8D8U3N4"/>
<dbReference type="EMBL" id="HBUF01334966">
    <property type="protein sequence ID" value="CAG6697842.1"/>
    <property type="molecule type" value="Transcribed_RNA"/>
</dbReference>
<proteinExistence type="predicted"/>
<name>A0A8D8U3N4_9HEMI</name>
<dbReference type="EMBL" id="HBUF01334967">
    <property type="protein sequence ID" value="CAG6697844.1"/>
    <property type="molecule type" value="Transcribed_RNA"/>
</dbReference>
<accession>A0A8D8U3N4</accession>
<organism evidence="1">
    <name type="scientific">Cacopsylla melanoneura</name>
    <dbReference type="NCBI Taxonomy" id="428564"/>
    <lineage>
        <taxon>Eukaryota</taxon>
        <taxon>Metazoa</taxon>
        <taxon>Ecdysozoa</taxon>
        <taxon>Arthropoda</taxon>
        <taxon>Hexapoda</taxon>
        <taxon>Insecta</taxon>
        <taxon>Pterygota</taxon>
        <taxon>Neoptera</taxon>
        <taxon>Paraneoptera</taxon>
        <taxon>Hemiptera</taxon>
        <taxon>Sternorrhyncha</taxon>
        <taxon>Psylloidea</taxon>
        <taxon>Psyllidae</taxon>
        <taxon>Psyllinae</taxon>
        <taxon>Cacopsylla</taxon>
    </lineage>
</organism>
<evidence type="ECO:0000313" key="1">
    <source>
        <dbReference type="EMBL" id="CAG6697844.1"/>
    </source>
</evidence>
<reference evidence="1" key="1">
    <citation type="submission" date="2021-05" db="EMBL/GenBank/DDBJ databases">
        <authorList>
            <person name="Alioto T."/>
            <person name="Alioto T."/>
            <person name="Gomez Garrido J."/>
        </authorList>
    </citation>
    <scope>NUCLEOTIDE SEQUENCE</scope>
</reference>